<name>A0A8J7PL81_9BACT</name>
<dbReference type="InterPro" id="IPR020598">
    <property type="entry name" value="rRNA_Ade_methylase_Trfase_N"/>
</dbReference>
<keyword evidence="2 7" id="KW-0698">rRNA processing</keyword>
<dbReference type="PANTHER" id="PTHR11727:SF7">
    <property type="entry name" value="DIMETHYLADENOSINE TRANSFERASE-RELATED"/>
    <property type="match status" value="1"/>
</dbReference>
<comment type="similarity">
    <text evidence="7">Belongs to the class I-like SAM-binding methyltransferase superfamily. rRNA adenine N(6)-methyltransferase family. RsmA subfamily.</text>
</comment>
<evidence type="ECO:0000256" key="1">
    <source>
        <dbReference type="ARBA" id="ARBA00022490"/>
    </source>
</evidence>
<evidence type="ECO:0000256" key="3">
    <source>
        <dbReference type="ARBA" id="ARBA00022603"/>
    </source>
</evidence>
<keyword evidence="1 7" id="KW-0963">Cytoplasm</keyword>
<evidence type="ECO:0000313" key="10">
    <source>
        <dbReference type="EMBL" id="MBN8662568.1"/>
    </source>
</evidence>
<dbReference type="EMBL" id="JAFLCK010000043">
    <property type="protein sequence ID" value="MBN8662568.1"/>
    <property type="molecule type" value="Genomic_DNA"/>
</dbReference>
<keyword evidence="3 7" id="KW-0489">Methyltransferase</keyword>
<organism evidence="10 11">
    <name type="scientific">Candidatus Obscuribacter phosphatis</name>
    <dbReference type="NCBI Taxonomy" id="1906157"/>
    <lineage>
        <taxon>Bacteria</taxon>
        <taxon>Bacillati</taxon>
        <taxon>Candidatus Melainabacteria</taxon>
        <taxon>Candidatus Obscuribacterales</taxon>
        <taxon>Candidatus Obscuribacteraceae</taxon>
        <taxon>Candidatus Obscuribacter</taxon>
    </lineage>
</organism>
<gene>
    <name evidence="7 10" type="primary">rsmA</name>
    <name evidence="7" type="synonym">ksgA</name>
    <name evidence="10" type="ORF">J0M35_19525</name>
</gene>
<evidence type="ECO:0000313" key="11">
    <source>
        <dbReference type="Proteomes" id="UP000664277"/>
    </source>
</evidence>
<feature type="binding site" evidence="7 8">
    <location>
        <position position="114"/>
    </location>
    <ligand>
        <name>S-adenosyl-L-methionine</name>
        <dbReference type="ChEBI" id="CHEBI:59789"/>
    </ligand>
</feature>
<dbReference type="PROSITE" id="PS51689">
    <property type="entry name" value="SAM_RNA_A_N6_MT"/>
    <property type="match status" value="1"/>
</dbReference>
<evidence type="ECO:0000256" key="8">
    <source>
        <dbReference type="PROSITE-ProRule" id="PRU01026"/>
    </source>
</evidence>
<evidence type="ECO:0000256" key="6">
    <source>
        <dbReference type="ARBA" id="ARBA00022884"/>
    </source>
</evidence>
<dbReference type="InterPro" id="IPR011530">
    <property type="entry name" value="rRNA_adenine_dimethylase"/>
</dbReference>
<dbReference type="InterPro" id="IPR020596">
    <property type="entry name" value="rRNA_Ade_Mease_Trfase_CS"/>
</dbReference>
<dbReference type="CDD" id="cd02440">
    <property type="entry name" value="AdoMet_MTases"/>
    <property type="match status" value="1"/>
</dbReference>
<feature type="binding site" evidence="7 8">
    <location>
        <position position="95"/>
    </location>
    <ligand>
        <name>S-adenosyl-L-methionine</name>
        <dbReference type="ChEBI" id="CHEBI:59789"/>
    </ligand>
</feature>
<sequence length="282" mass="31275">MTREDLYRRAMVVRAKKRLSQNFLVEPSYHKLVSDSLNAGPGDTVVEIGPGLGFLTEQLVTTGARVIAVELDEGLAERLAQLAAEHKNLTVVNQDFLKFEPADLAAKNVKVVGNVPYQITSPILVRVLGEIDSPSPWLPYLHSLTMMVQLELARRVTAEPGTKDFGQLTVLANYYAQTKFLTKVKAEHFVPKPKVDSAVIQLIKRAEPAVQVKDLHIFRRLVASGFKERRKMIRNNLAFLGLPDNELTALLIKLGISPSARAETISLEKFARLADAASEILK</sequence>
<feature type="binding site" evidence="7 8">
    <location>
        <position position="49"/>
    </location>
    <ligand>
        <name>S-adenosyl-L-methionine</name>
        <dbReference type="ChEBI" id="CHEBI:59789"/>
    </ligand>
</feature>
<dbReference type="SUPFAM" id="SSF53335">
    <property type="entry name" value="S-adenosyl-L-methionine-dependent methyltransferases"/>
    <property type="match status" value="1"/>
</dbReference>
<dbReference type="PROSITE" id="PS01131">
    <property type="entry name" value="RRNA_A_DIMETH"/>
    <property type="match status" value="1"/>
</dbReference>
<dbReference type="AlphaFoldDB" id="A0A8J7PL81"/>
<keyword evidence="5 7" id="KW-0949">S-adenosyl-L-methionine</keyword>
<feature type="binding site" evidence="7 8">
    <location>
        <position position="22"/>
    </location>
    <ligand>
        <name>S-adenosyl-L-methionine</name>
        <dbReference type="ChEBI" id="CHEBI:59789"/>
    </ligand>
</feature>
<comment type="catalytic activity">
    <reaction evidence="7">
        <text>adenosine(1518)/adenosine(1519) in 16S rRNA + 4 S-adenosyl-L-methionine = N(6)-dimethyladenosine(1518)/N(6)-dimethyladenosine(1519) in 16S rRNA + 4 S-adenosyl-L-homocysteine + 4 H(+)</text>
        <dbReference type="Rhea" id="RHEA:19609"/>
        <dbReference type="Rhea" id="RHEA-COMP:10232"/>
        <dbReference type="Rhea" id="RHEA-COMP:10233"/>
        <dbReference type="ChEBI" id="CHEBI:15378"/>
        <dbReference type="ChEBI" id="CHEBI:57856"/>
        <dbReference type="ChEBI" id="CHEBI:59789"/>
        <dbReference type="ChEBI" id="CHEBI:74411"/>
        <dbReference type="ChEBI" id="CHEBI:74493"/>
        <dbReference type="EC" id="2.1.1.182"/>
    </reaction>
</comment>
<dbReference type="EC" id="2.1.1.182" evidence="7"/>
<comment type="caution">
    <text evidence="10">The sequence shown here is derived from an EMBL/GenBank/DDBJ whole genome shotgun (WGS) entry which is preliminary data.</text>
</comment>
<dbReference type="InterPro" id="IPR023165">
    <property type="entry name" value="rRNA_Ade_diMease-like_C"/>
</dbReference>
<dbReference type="InterPro" id="IPR029063">
    <property type="entry name" value="SAM-dependent_MTases_sf"/>
</dbReference>
<protein>
    <recommendedName>
        <fullName evidence="7">Ribosomal RNA small subunit methyltransferase A</fullName>
        <ecNumber evidence="7">2.1.1.182</ecNumber>
    </recommendedName>
    <alternativeName>
        <fullName evidence="7">16S rRNA (adenine(1518)-N(6)/adenine(1519)-N(6))-dimethyltransferase</fullName>
    </alternativeName>
    <alternativeName>
        <fullName evidence="7">16S rRNA dimethyladenosine transferase</fullName>
    </alternativeName>
    <alternativeName>
        <fullName evidence="7">16S rRNA dimethylase</fullName>
    </alternativeName>
    <alternativeName>
        <fullName evidence="7">S-adenosylmethionine-6-N', N'-adenosyl(rRNA) dimethyltransferase</fullName>
    </alternativeName>
</protein>
<dbReference type="FunFam" id="1.10.8.100:FF:000001">
    <property type="entry name" value="Ribosomal RNA small subunit methyltransferase A"/>
    <property type="match status" value="1"/>
</dbReference>
<accession>A0A8J7PL81</accession>
<keyword evidence="6 7" id="KW-0694">RNA-binding</keyword>
<evidence type="ECO:0000259" key="9">
    <source>
        <dbReference type="SMART" id="SM00650"/>
    </source>
</evidence>
<evidence type="ECO:0000256" key="2">
    <source>
        <dbReference type="ARBA" id="ARBA00022552"/>
    </source>
</evidence>
<evidence type="ECO:0000256" key="4">
    <source>
        <dbReference type="ARBA" id="ARBA00022679"/>
    </source>
</evidence>
<dbReference type="Gene3D" id="1.10.8.100">
    <property type="entry name" value="Ribosomal RNA adenine dimethylase-like, domain 2"/>
    <property type="match status" value="1"/>
</dbReference>
<evidence type="ECO:0000256" key="7">
    <source>
        <dbReference type="HAMAP-Rule" id="MF_00607"/>
    </source>
</evidence>
<dbReference type="NCBIfam" id="TIGR00755">
    <property type="entry name" value="ksgA"/>
    <property type="match status" value="1"/>
</dbReference>
<dbReference type="Pfam" id="PF00398">
    <property type="entry name" value="RrnaAD"/>
    <property type="match status" value="1"/>
</dbReference>
<evidence type="ECO:0000256" key="5">
    <source>
        <dbReference type="ARBA" id="ARBA00022691"/>
    </source>
</evidence>
<keyword evidence="4 7" id="KW-0808">Transferase</keyword>
<dbReference type="InterPro" id="IPR001737">
    <property type="entry name" value="KsgA/Erm"/>
</dbReference>
<feature type="domain" description="Ribosomal RNA adenine methylase transferase N-terminal" evidence="9">
    <location>
        <begin position="29"/>
        <end position="206"/>
    </location>
</feature>
<comment type="subcellular location">
    <subcellularLocation>
        <location evidence="7">Cytoplasm</location>
    </subcellularLocation>
</comment>
<dbReference type="GO" id="GO:0005829">
    <property type="term" value="C:cytosol"/>
    <property type="evidence" value="ECO:0007669"/>
    <property type="project" value="TreeGrafter"/>
</dbReference>
<feature type="binding site" evidence="7 8">
    <location>
        <position position="24"/>
    </location>
    <ligand>
        <name>S-adenosyl-L-methionine</name>
        <dbReference type="ChEBI" id="CHEBI:59789"/>
    </ligand>
</feature>
<dbReference type="GO" id="GO:0003723">
    <property type="term" value="F:RNA binding"/>
    <property type="evidence" value="ECO:0007669"/>
    <property type="project" value="UniProtKB-UniRule"/>
</dbReference>
<dbReference type="HAMAP" id="MF_00607">
    <property type="entry name" value="16SrRNA_methyltr_A"/>
    <property type="match status" value="1"/>
</dbReference>
<dbReference type="SMART" id="SM00650">
    <property type="entry name" value="rADc"/>
    <property type="match status" value="1"/>
</dbReference>
<reference evidence="10" key="1">
    <citation type="submission" date="2021-02" db="EMBL/GenBank/DDBJ databases">
        <title>Genome-Resolved Metagenomics of a Microbial Community Performing Photosynthetic Biological Nutrient Removal.</title>
        <authorList>
            <person name="Mcdaniel E.A."/>
        </authorList>
    </citation>
    <scope>NUCLEOTIDE SEQUENCE</scope>
    <source>
        <strain evidence="10">UWPOB_OBS1</strain>
    </source>
</reference>
<proteinExistence type="inferred from homology"/>
<comment type="function">
    <text evidence="7">Specifically dimethylates two adjacent adenosines (A1518 and A1519) in the loop of a conserved hairpin near the 3'-end of 16S rRNA in the 30S particle. May play a critical role in biogenesis of 30S subunits.</text>
</comment>
<dbReference type="Proteomes" id="UP000664277">
    <property type="component" value="Unassembled WGS sequence"/>
</dbReference>
<dbReference type="GO" id="GO:0052908">
    <property type="term" value="F:16S rRNA (adenine(1518)-N(6)/adenine(1519)-N(6))-dimethyltransferase activity"/>
    <property type="evidence" value="ECO:0007669"/>
    <property type="project" value="UniProtKB-EC"/>
</dbReference>
<dbReference type="Gene3D" id="3.40.50.150">
    <property type="entry name" value="Vaccinia Virus protein VP39"/>
    <property type="match status" value="1"/>
</dbReference>
<feature type="binding site" evidence="7 8">
    <location>
        <position position="70"/>
    </location>
    <ligand>
        <name>S-adenosyl-L-methionine</name>
        <dbReference type="ChEBI" id="CHEBI:59789"/>
    </ligand>
</feature>
<dbReference type="PANTHER" id="PTHR11727">
    <property type="entry name" value="DIMETHYLADENOSINE TRANSFERASE"/>
    <property type="match status" value="1"/>
</dbReference>